<dbReference type="CDD" id="cd16325">
    <property type="entry name" value="LolA"/>
    <property type="match status" value="1"/>
</dbReference>
<dbReference type="InterPro" id="IPR029046">
    <property type="entry name" value="LolA/LolB/LppX"/>
</dbReference>
<comment type="caution">
    <text evidence="2">The sequence shown here is derived from an EMBL/GenBank/DDBJ whole genome shotgun (WGS) entry which is preliminary data.</text>
</comment>
<keyword evidence="3" id="KW-1185">Reference proteome</keyword>
<reference evidence="2 3" key="1">
    <citation type="submission" date="2023-09" db="EMBL/GenBank/DDBJ databases">
        <authorList>
            <person name="Rey-Velasco X."/>
        </authorList>
    </citation>
    <scope>NUCLEOTIDE SEQUENCE [LARGE SCALE GENOMIC DNA]</scope>
    <source>
        <strain evidence="2 3">P050</strain>
    </source>
</reference>
<keyword evidence="2" id="KW-0449">Lipoprotein</keyword>
<dbReference type="Gene3D" id="2.50.20.10">
    <property type="entry name" value="Lipoprotein localisation LolA/LolB/LppX"/>
    <property type="match status" value="1"/>
</dbReference>
<dbReference type="SUPFAM" id="SSF89392">
    <property type="entry name" value="Prokaryotic lipoproteins and lipoprotein localization factors"/>
    <property type="match status" value="1"/>
</dbReference>
<dbReference type="Proteomes" id="UP001252186">
    <property type="component" value="Unassembled WGS sequence"/>
</dbReference>
<name>A0ABU2Y1R3_9FLAO</name>
<dbReference type="InterPro" id="IPR004564">
    <property type="entry name" value="OM_lipoprot_carrier_LolA-like"/>
</dbReference>
<evidence type="ECO:0000313" key="2">
    <source>
        <dbReference type="EMBL" id="MDT0552154.1"/>
    </source>
</evidence>
<keyword evidence="1" id="KW-0732">Signal</keyword>
<accession>A0ABU2Y1R3</accession>
<organism evidence="2 3">
    <name type="scientific">Urechidicola vernalis</name>
    <dbReference type="NCBI Taxonomy" id="3075600"/>
    <lineage>
        <taxon>Bacteria</taxon>
        <taxon>Pseudomonadati</taxon>
        <taxon>Bacteroidota</taxon>
        <taxon>Flavobacteriia</taxon>
        <taxon>Flavobacteriales</taxon>
        <taxon>Flavobacteriaceae</taxon>
        <taxon>Urechidicola</taxon>
    </lineage>
</organism>
<evidence type="ECO:0000256" key="1">
    <source>
        <dbReference type="ARBA" id="ARBA00022729"/>
    </source>
</evidence>
<proteinExistence type="predicted"/>
<gene>
    <name evidence="2" type="ORF">RM519_02740</name>
</gene>
<dbReference type="RefSeq" id="WP_311591989.1">
    <property type="nucleotide sequence ID" value="NZ_JAVRHV010000001.1"/>
</dbReference>
<protein>
    <submittedName>
        <fullName evidence="2">Outer membrane lipoprotein carrier protein LolA</fullName>
    </submittedName>
</protein>
<evidence type="ECO:0000313" key="3">
    <source>
        <dbReference type="Proteomes" id="UP001252186"/>
    </source>
</evidence>
<sequence length="212" mass="24326">MKNILLILFLSCVANTYSQEAKALLNKVAETTQAYDNIYIEFTHKLDNQAANLHQETTGDVTMQGDLYRFNYMGLERLFDGALMYDIIHEDQEIAISKPRTNNDEIITPSNILSFYEDGFTYEMDIVQKVNGGTIQFVKLTPMNSEVELKYVHVGVDKKTNHLYKVIQTGLDDTVTTITVTKLLTNQTVSEQIFTFDRAKFEKEGYYITETK</sequence>
<dbReference type="EMBL" id="JAVRHV010000001">
    <property type="protein sequence ID" value="MDT0552154.1"/>
    <property type="molecule type" value="Genomic_DNA"/>
</dbReference>